<evidence type="ECO:0000313" key="2">
    <source>
        <dbReference type="EMBL" id="WGH78245.1"/>
    </source>
</evidence>
<gene>
    <name evidence="2" type="ORF">P8627_14600</name>
</gene>
<dbReference type="Proteomes" id="UP001243420">
    <property type="component" value="Chromosome"/>
</dbReference>
<evidence type="ECO:0000313" key="3">
    <source>
        <dbReference type="Proteomes" id="UP001243420"/>
    </source>
</evidence>
<name>A0ABY8LDU2_9RHOB</name>
<keyword evidence="1" id="KW-0175">Coiled coil</keyword>
<dbReference type="RefSeq" id="WP_279964988.1">
    <property type="nucleotide sequence ID" value="NZ_CP122537.1"/>
</dbReference>
<reference evidence="2 3" key="1">
    <citation type="submission" date="2023-04" db="EMBL/GenBank/DDBJ databases">
        <title>Jannaschia ovalis sp. nov., a marine bacterium isolated from sea tidal flat.</title>
        <authorList>
            <person name="Kwon D.Y."/>
            <person name="Kim J.-J."/>
        </authorList>
    </citation>
    <scope>NUCLEOTIDE SEQUENCE [LARGE SCALE GENOMIC DNA]</scope>
    <source>
        <strain evidence="2 3">GRR-S6-38</strain>
    </source>
</reference>
<evidence type="ECO:0000256" key="1">
    <source>
        <dbReference type="SAM" id="Coils"/>
    </source>
</evidence>
<dbReference type="EMBL" id="CP122537">
    <property type="protein sequence ID" value="WGH78245.1"/>
    <property type="molecule type" value="Genomic_DNA"/>
</dbReference>
<sequence>MMTREEYLEKARTQVRDWNAEIEKMQARMREAEAEAKTRFETNLAEMRKRRDEAEVQVKKMEKAGDQAWDDLRAGFEKSWDDMQSAFRTAMGRFK</sequence>
<organism evidence="2 3">
    <name type="scientific">Jannaschia ovalis</name>
    <dbReference type="NCBI Taxonomy" id="3038773"/>
    <lineage>
        <taxon>Bacteria</taxon>
        <taxon>Pseudomonadati</taxon>
        <taxon>Pseudomonadota</taxon>
        <taxon>Alphaproteobacteria</taxon>
        <taxon>Rhodobacterales</taxon>
        <taxon>Roseobacteraceae</taxon>
        <taxon>Jannaschia</taxon>
    </lineage>
</organism>
<keyword evidence="3" id="KW-1185">Reference proteome</keyword>
<feature type="coiled-coil region" evidence="1">
    <location>
        <begin position="8"/>
        <end position="64"/>
    </location>
</feature>
<accession>A0ABY8LDU2</accession>
<proteinExistence type="predicted"/>
<protein>
    <submittedName>
        <fullName evidence="2">Uncharacterized protein</fullName>
    </submittedName>
</protein>
<dbReference type="SUPFAM" id="SSF58113">
    <property type="entry name" value="Apolipoprotein A-I"/>
    <property type="match status" value="1"/>
</dbReference>